<dbReference type="AlphaFoldDB" id="A0AA44UUX2"/>
<sequence>MDLTPLQRVTLHRLVVGEVTATTAHRRSLRWLRRYGLVDADGIPTDEGRAYLVELRAEVQRRRDARDEAENRRRREDPAWGMRDAIRRWKAGERDR</sequence>
<organism evidence="1 2">
    <name type="scientific">Pseudonocardia alni</name>
    <name type="common">Amycolata alni</name>
    <dbReference type="NCBI Taxonomy" id="33907"/>
    <lineage>
        <taxon>Bacteria</taxon>
        <taxon>Bacillati</taxon>
        <taxon>Actinomycetota</taxon>
        <taxon>Actinomycetes</taxon>
        <taxon>Pseudonocardiales</taxon>
        <taxon>Pseudonocardiaceae</taxon>
        <taxon>Pseudonocardia</taxon>
    </lineage>
</organism>
<reference evidence="1 2" key="1">
    <citation type="submission" date="2017-11" db="EMBL/GenBank/DDBJ databases">
        <title>Sequencing the genomes of 1000 actinobacteria strains.</title>
        <authorList>
            <person name="Klenk H.-P."/>
        </authorList>
    </citation>
    <scope>NUCLEOTIDE SEQUENCE [LARGE SCALE GENOMIC DNA]</scope>
    <source>
        <strain evidence="1 2">DSM 44104</strain>
    </source>
</reference>
<protein>
    <submittedName>
        <fullName evidence="1">Uncharacterized protein</fullName>
    </submittedName>
</protein>
<evidence type="ECO:0000313" key="1">
    <source>
        <dbReference type="EMBL" id="PKB41261.1"/>
    </source>
</evidence>
<gene>
    <name evidence="1" type="ORF">ATL51_0223</name>
</gene>
<proteinExistence type="predicted"/>
<dbReference type="Proteomes" id="UP000232453">
    <property type="component" value="Unassembled WGS sequence"/>
</dbReference>
<accession>A0AA44UUX2</accession>
<comment type="caution">
    <text evidence="1">The sequence shown here is derived from an EMBL/GenBank/DDBJ whole genome shotgun (WGS) entry which is preliminary data.</text>
</comment>
<name>A0AA44UUX2_PSEA5</name>
<dbReference type="EMBL" id="PHUJ01000002">
    <property type="protein sequence ID" value="PKB41261.1"/>
    <property type="molecule type" value="Genomic_DNA"/>
</dbReference>
<dbReference type="RefSeq" id="WP_100877315.1">
    <property type="nucleotide sequence ID" value="NZ_JBEPFP010000009.1"/>
</dbReference>
<evidence type="ECO:0000313" key="2">
    <source>
        <dbReference type="Proteomes" id="UP000232453"/>
    </source>
</evidence>